<gene>
    <name evidence="2" type="ORF">CKO45_09100</name>
</gene>
<dbReference type="PANTHER" id="PTHR45947:SF3">
    <property type="entry name" value="SULFOQUINOVOSYL TRANSFERASE SQD2"/>
    <property type="match status" value="1"/>
</dbReference>
<dbReference type="Gene3D" id="3.40.50.2000">
    <property type="entry name" value="Glycogen Phosphorylase B"/>
    <property type="match status" value="2"/>
</dbReference>
<feature type="domain" description="Glycosyl transferase family 1" evidence="1">
    <location>
        <begin position="177"/>
        <end position="318"/>
    </location>
</feature>
<organism evidence="2 3">
    <name type="scientific">Paracraurococcus ruber</name>
    <dbReference type="NCBI Taxonomy" id="77675"/>
    <lineage>
        <taxon>Bacteria</taxon>
        <taxon>Pseudomonadati</taxon>
        <taxon>Pseudomonadota</taxon>
        <taxon>Alphaproteobacteria</taxon>
        <taxon>Acetobacterales</taxon>
        <taxon>Roseomonadaceae</taxon>
        <taxon>Paracraurococcus</taxon>
    </lineage>
</organism>
<dbReference type="RefSeq" id="WP_133219910.1">
    <property type="nucleotide sequence ID" value="NZ_NRSG01000049.1"/>
</dbReference>
<evidence type="ECO:0000313" key="3">
    <source>
        <dbReference type="Proteomes" id="UP000697995"/>
    </source>
</evidence>
<evidence type="ECO:0000313" key="2">
    <source>
        <dbReference type="EMBL" id="MBK1658387.1"/>
    </source>
</evidence>
<protein>
    <recommendedName>
        <fullName evidence="1">Glycosyl transferase family 1 domain-containing protein</fullName>
    </recommendedName>
</protein>
<sequence length="341" mass="36821">MKIQIVLSHPAPEIYGETREVYLAQRLAGMGHEVGLLRAFDGGATITRDTGEGVAIRYCPADDGRAEAHATVSTAMLHAVLAEKPDILIFKGIGYSIVGQIIEGARHLACRIGFILGGNAVEPELVHADFVLTESDRQAALVRTAVKDAVLCQVLPKYINWPVADRVFQTRLQAAPRYDIVNVGQFEPRKNQIELQAFFADHAVALIGDGETRPQVELSAKDFPKVEFLGSRPNDQVLETIGLSRIMVHCSLWEGVPRSLIESLACGTPVVAYGHAIQGDFDESCGVRLVASGELHAAVTGLLSDPESLGRLSENGRRFARDVHGPDRLTDAAAFIAAAGR</sequence>
<dbReference type="CDD" id="cd03801">
    <property type="entry name" value="GT4_PimA-like"/>
    <property type="match status" value="1"/>
</dbReference>
<dbReference type="InterPro" id="IPR050194">
    <property type="entry name" value="Glycosyltransferase_grp1"/>
</dbReference>
<dbReference type="EMBL" id="NRSG01000049">
    <property type="protein sequence ID" value="MBK1658387.1"/>
    <property type="molecule type" value="Genomic_DNA"/>
</dbReference>
<dbReference type="Pfam" id="PF00534">
    <property type="entry name" value="Glycos_transf_1"/>
    <property type="match status" value="1"/>
</dbReference>
<dbReference type="SUPFAM" id="SSF53756">
    <property type="entry name" value="UDP-Glycosyltransferase/glycogen phosphorylase"/>
    <property type="match status" value="1"/>
</dbReference>
<dbReference type="PANTHER" id="PTHR45947">
    <property type="entry name" value="SULFOQUINOVOSYL TRANSFERASE SQD2"/>
    <property type="match status" value="1"/>
</dbReference>
<evidence type="ECO:0000259" key="1">
    <source>
        <dbReference type="Pfam" id="PF00534"/>
    </source>
</evidence>
<keyword evidence="3" id="KW-1185">Reference proteome</keyword>
<comment type="caution">
    <text evidence="2">The sequence shown here is derived from an EMBL/GenBank/DDBJ whole genome shotgun (WGS) entry which is preliminary data.</text>
</comment>
<name>A0ABS1CWH1_9PROT</name>
<proteinExistence type="predicted"/>
<accession>A0ABS1CWH1</accession>
<dbReference type="Proteomes" id="UP000697995">
    <property type="component" value="Unassembled WGS sequence"/>
</dbReference>
<dbReference type="InterPro" id="IPR001296">
    <property type="entry name" value="Glyco_trans_1"/>
</dbReference>
<reference evidence="2 3" key="1">
    <citation type="journal article" date="2020" name="Microorganisms">
        <title>Osmotic Adaptation and Compatible Solute Biosynthesis of Phototrophic Bacteria as Revealed from Genome Analyses.</title>
        <authorList>
            <person name="Imhoff J.F."/>
            <person name="Rahn T."/>
            <person name="Kunzel S."/>
            <person name="Keller A."/>
            <person name="Neulinger S.C."/>
        </authorList>
    </citation>
    <scope>NUCLEOTIDE SEQUENCE [LARGE SCALE GENOMIC DNA]</scope>
    <source>
        <strain evidence="2 3">DSM 15382</strain>
    </source>
</reference>